<comment type="catalytic activity">
    <reaction evidence="10">
        <text>ITP + H2O = IMP + diphosphate + H(+)</text>
        <dbReference type="Rhea" id="RHEA:29399"/>
        <dbReference type="ChEBI" id="CHEBI:15377"/>
        <dbReference type="ChEBI" id="CHEBI:15378"/>
        <dbReference type="ChEBI" id="CHEBI:33019"/>
        <dbReference type="ChEBI" id="CHEBI:58053"/>
        <dbReference type="ChEBI" id="CHEBI:61402"/>
        <dbReference type="EC" id="3.6.1.66"/>
    </reaction>
</comment>
<feature type="binding site" evidence="10">
    <location>
        <begin position="10"/>
        <end position="15"/>
    </location>
    <ligand>
        <name>substrate</name>
    </ligand>
</feature>
<keyword evidence="5 10" id="KW-0378">Hydrolase</keyword>
<evidence type="ECO:0000256" key="4">
    <source>
        <dbReference type="ARBA" id="ARBA00022741"/>
    </source>
</evidence>
<gene>
    <name evidence="12" type="primary">rdgB</name>
    <name evidence="12" type="ORF">CVU82_02740</name>
</gene>
<dbReference type="GO" id="GO:0000166">
    <property type="term" value="F:nucleotide binding"/>
    <property type="evidence" value="ECO:0007669"/>
    <property type="project" value="UniProtKB-KW"/>
</dbReference>
<dbReference type="EMBL" id="PHAI01000002">
    <property type="protein sequence ID" value="PKM91489.1"/>
    <property type="molecule type" value="Genomic_DNA"/>
</dbReference>
<dbReference type="CDD" id="cd00515">
    <property type="entry name" value="HAM1"/>
    <property type="match status" value="1"/>
</dbReference>
<evidence type="ECO:0000256" key="3">
    <source>
        <dbReference type="ARBA" id="ARBA00022723"/>
    </source>
</evidence>
<dbReference type="GO" id="GO:0009117">
    <property type="term" value="P:nucleotide metabolic process"/>
    <property type="evidence" value="ECO:0007669"/>
    <property type="project" value="UniProtKB-KW"/>
</dbReference>
<dbReference type="EC" id="3.6.1.66" evidence="10"/>
<comment type="catalytic activity">
    <reaction evidence="9 10">
        <text>XTP + H2O = XMP + diphosphate + H(+)</text>
        <dbReference type="Rhea" id="RHEA:28610"/>
        <dbReference type="ChEBI" id="CHEBI:15377"/>
        <dbReference type="ChEBI" id="CHEBI:15378"/>
        <dbReference type="ChEBI" id="CHEBI:33019"/>
        <dbReference type="ChEBI" id="CHEBI:57464"/>
        <dbReference type="ChEBI" id="CHEBI:61314"/>
        <dbReference type="EC" id="3.6.1.66"/>
    </reaction>
</comment>
<dbReference type="FunFam" id="3.90.950.10:FF:000001">
    <property type="entry name" value="dITP/XTP pyrophosphatase"/>
    <property type="match status" value="1"/>
</dbReference>
<keyword evidence="3 10" id="KW-0479">Metal-binding</keyword>
<comment type="caution">
    <text evidence="12">The sequence shown here is derived from an EMBL/GenBank/DDBJ whole genome shotgun (WGS) entry which is preliminary data.</text>
</comment>
<evidence type="ECO:0000313" key="12">
    <source>
        <dbReference type="EMBL" id="PKM91489.1"/>
    </source>
</evidence>
<name>A0A2N2E9W9_9BACT</name>
<dbReference type="GO" id="GO:0036222">
    <property type="term" value="F:XTP diphosphatase activity"/>
    <property type="evidence" value="ECO:0007669"/>
    <property type="project" value="UniProtKB-UniRule"/>
</dbReference>
<dbReference type="InterPro" id="IPR020922">
    <property type="entry name" value="dITP/XTP_pyrophosphatase"/>
</dbReference>
<dbReference type="PANTHER" id="PTHR11067">
    <property type="entry name" value="INOSINE TRIPHOSPHATE PYROPHOSPHATASE/HAM1 PROTEIN"/>
    <property type="match status" value="1"/>
</dbReference>
<comment type="subunit">
    <text evidence="2 10">Homodimer.</text>
</comment>
<dbReference type="HAMAP" id="MF_01405">
    <property type="entry name" value="Non_canon_purine_NTPase"/>
    <property type="match status" value="1"/>
</dbReference>
<evidence type="ECO:0000256" key="8">
    <source>
        <dbReference type="ARBA" id="ARBA00051875"/>
    </source>
</evidence>
<comment type="function">
    <text evidence="10">Pyrophosphatase that catalyzes the hydrolysis of nucleoside triphosphates to their monophosphate derivatives, with a high preference for the non-canonical purine nucleotides XTP (xanthosine triphosphate), dITP (deoxyinosine triphosphate) and ITP. Seems to function as a house-cleaning enzyme that removes non-canonical purine nucleotides from the nucleotide pool, thus preventing their incorporation into DNA/RNA and avoiding chromosomal lesions.</text>
</comment>
<evidence type="ECO:0000256" key="2">
    <source>
        <dbReference type="ARBA" id="ARBA00011738"/>
    </source>
</evidence>
<proteinExistence type="inferred from homology"/>
<accession>A0A2N2E9W9</accession>
<feature type="binding site" evidence="10">
    <location>
        <begin position="186"/>
        <end position="187"/>
    </location>
    <ligand>
        <name>substrate</name>
    </ligand>
</feature>
<evidence type="ECO:0000256" key="6">
    <source>
        <dbReference type="ARBA" id="ARBA00022842"/>
    </source>
</evidence>
<evidence type="ECO:0000256" key="7">
    <source>
        <dbReference type="ARBA" id="ARBA00023080"/>
    </source>
</evidence>
<dbReference type="NCBIfam" id="TIGR00042">
    <property type="entry name" value="RdgB/HAM1 family non-canonical purine NTP pyrophosphatase"/>
    <property type="match status" value="1"/>
</dbReference>
<evidence type="ECO:0000256" key="5">
    <source>
        <dbReference type="ARBA" id="ARBA00022801"/>
    </source>
</evidence>
<sequence length="204" mass="23130">MNNKSILIATANRGKAKEIKEIFKDTDFDLKFLFDFPEEFKDLKILENAKSFEGNALIKAIVSGELMKMIVLADDSGFCVDALNGRPGVYSARYSEEGTDQANYLKIIEEMSGVEIRTCHYNCTVAIYDPQTKFVDTVFGTWQGKIALEPKGEKSFGYAPIFLAKEFDYQKTNAELDHEELIAINHRGKAFKKAIKVLNEYLKK</sequence>
<keyword evidence="7 10" id="KW-0546">Nucleotide metabolism</keyword>
<dbReference type="GO" id="GO:0017111">
    <property type="term" value="F:ribonucleoside triphosphate phosphatase activity"/>
    <property type="evidence" value="ECO:0007669"/>
    <property type="project" value="InterPro"/>
</dbReference>
<dbReference type="Gene3D" id="3.90.950.10">
    <property type="match status" value="1"/>
</dbReference>
<dbReference type="GO" id="GO:0036220">
    <property type="term" value="F:ITP diphosphatase activity"/>
    <property type="evidence" value="ECO:0007669"/>
    <property type="project" value="UniProtKB-UniRule"/>
</dbReference>
<comment type="cofactor">
    <cofactor evidence="10">
        <name>Mg(2+)</name>
        <dbReference type="ChEBI" id="CHEBI:18420"/>
    </cofactor>
    <text evidence="10">Binds 1 Mg(2+) ion per subunit.</text>
</comment>
<keyword evidence="4 10" id="KW-0547">Nucleotide-binding</keyword>
<keyword evidence="6 10" id="KW-0460">Magnesium</keyword>
<dbReference type="GO" id="GO:0009146">
    <property type="term" value="P:purine nucleoside triphosphate catabolic process"/>
    <property type="evidence" value="ECO:0007669"/>
    <property type="project" value="UniProtKB-UniRule"/>
</dbReference>
<reference evidence="12 13" key="1">
    <citation type="journal article" date="2017" name="ISME J.">
        <title>Potential for microbial H2 and metal transformations associated with novel bacteria and archaea in deep terrestrial subsurface sediments.</title>
        <authorList>
            <person name="Hernsdorf A.W."/>
            <person name="Amano Y."/>
            <person name="Miyakawa K."/>
            <person name="Ise K."/>
            <person name="Suzuki Y."/>
            <person name="Anantharaman K."/>
            <person name="Probst A."/>
            <person name="Burstein D."/>
            <person name="Thomas B.C."/>
            <person name="Banfield J.F."/>
        </authorList>
    </citation>
    <scope>NUCLEOTIDE SEQUENCE [LARGE SCALE GENOMIC DNA]</scope>
    <source>
        <strain evidence="12">HGW-Falkowbacteria-1</strain>
    </source>
</reference>
<comment type="similarity">
    <text evidence="1 10 11">Belongs to the HAM1 NTPase family.</text>
</comment>
<dbReference type="Proteomes" id="UP000233517">
    <property type="component" value="Unassembled WGS sequence"/>
</dbReference>
<dbReference type="InterPro" id="IPR002637">
    <property type="entry name" value="RdgB/HAM1"/>
</dbReference>
<dbReference type="Pfam" id="PF01725">
    <property type="entry name" value="Ham1p_like"/>
    <property type="match status" value="1"/>
</dbReference>
<dbReference type="GO" id="GO:0046872">
    <property type="term" value="F:metal ion binding"/>
    <property type="evidence" value="ECO:0007669"/>
    <property type="project" value="UniProtKB-KW"/>
</dbReference>
<feature type="binding site" evidence="10">
    <location>
        <position position="76"/>
    </location>
    <ligand>
        <name>substrate</name>
    </ligand>
</feature>
<dbReference type="InterPro" id="IPR029001">
    <property type="entry name" value="ITPase-like_fam"/>
</dbReference>
<dbReference type="PANTHER" id="PTHR11067:SF9">
    <property type="entry name" value="INOSINE TRIPHOSPHATE PYROPHOSPHATASE"/>
    <property type="match status" value="1"/>
</dbReference>
<evidence type="ECO:0000256" key="1">
    <source>
        <dbReference type="ARBA" id="ARBA00008023"/>
    </source>
</evidence>
<comment type="caution">
    <text evidence="10">Lacks conserved residue(s) required for the propagation of feature annotation.</text>
</comment>
<dbReference type="GO" id="GO:0035870">
    <property type="term" value="F:dITP diphosphatase activity"/>
    <property type="evidence" value="ECO:0007669"/>
    <property type="project" value="UniProtKB-UniRule"/>
</dbReference>
<dbReference type="AlphaFoldDB" id="A0A2N2E9W9"/>
<protein>
    <recommendedName>
        <fullName evidence="10">dITP/XTP pyrophosphatase</fullName>
        <ecNumber evidence="10">3.6.1.66</ecNumber>
    </recommendedName>
    <alternativeName>
        <fullName evidence="10">Non-canonical purine NTP pyrophosphatase</fullName>
    </alternativeName>
    <alternativeName>
        <fullName evidence="10">Non-standard purine NTP pyrophosphatase</fullName>
    </alternativeName>
    <alternativeName>
        <fullName evidence="10">Nucleoside-triphosphate diphosphatase</fullName>
    </alternativeName>
    <alternativeName>
        <fullName evidence="10">Nucleoside-triphosphate pyrophosphatase</fullName>
        <shortName evidence="10">NTPase</shortName>
    </alternativeName>
</protein>
<evidence type="ECO:0000256" key="10">
    <source>
        <dbReference type="HAMAP-Rule" id="MF_01405"/>
    </source>
</evidence>
<evidence type="ECO:0000313" key="13">
    <source>
        <dbReference type="Proteomes" id="UP000233517"/>
    </source>
</evidence>
<dbReference type="GO" id="GO:0005829">
    <property type="term" value="C:cytosol"/>
    <property type="evidence" value="ECO:0007669"/>
    <property type="project" value="TreeGrafter"/>
</dbReference>
<comment type="catalytic activity">
    <reaction evidence="8 10">
        <text>dITP + H2O = dIMP + diphosphate + H(+)</text>
        <dbReference type="Rhea" id="RHEA:28342"/>
        <dbReference type="ChEBI" id="CHEBI:15377"/>
        <dbReference type="ChEBI" id="CHEBI:15378"/>
        <dbReference type="ChEBI" id="CHEBI:33019"/>
        <dbReference type="ChEBI" id="CHEBI:61194"/>
        <dbReference type="ChEBI" id="CHEBI:61382"/>
        <dbReference type="EC" id="3.6.1.66"/>
    </reaction>
</comment>
<feature type="active site" description="Proton acceptor" evidence="10">
    <location>
        <position position="75"/>
    </location>
</feature>
<organism evidence="12 13">
    <name type="scientific">Candidatus Falkowbacteria bacterium HGW-Falkowbacteria-1</name>
    <dbReference type="NCBI Taxonomy" id="2013768"/>
    <lineage>
        <taxon>Bacteria</taxon>
        <taxon>Candidatus Falkowiibacteriota</taxon>
    </lineage>
</organism>
<feature type="binding site" evidence="10">
    <location>
        <position position="75"/>
    </location>
    <ligand>
        <name>Mg(2+)</name>
        <dbReference type="ChEBI" id="CHEBI:18420"/>
    </ligand>
</feature>
<dbReference type="SUPFAM" id="SSF52972">
    <property type="entry name" value="ITPase-like"/>
    <property type="match status" value="1"/>
</dbReference>
<evidence type="ECO:0000256" key="9">
    <source>
        <dbReference type="ARBA" id="ARBA00052017"/>
    </source>
</evidence>
<evidence type="ECO:0000256" key="11">
    <source>
        <dbReference type="RuleBase" id="RU003781"/>
    </source>
</evidence>